<protein>
    <submittedName>
        <fullName evidence="1">Uncharacterized protein</fullName>
    </submittedName>
</protein>
<reference evidence="1 2" key="1">
    <citation type="submission" date="2020-01" db="EMBL/GenBank/DDBJ databases">
        <title>Genetics and antimicrobial susceptibilities of Nocardia species isolated from the soil; a comparison with species isolated from humans.</title>
        <authorList>
            <person name="Carrasco G."/>
            <person name="Monzon S."/>
            <person name="Sansegundo M."/>
            <person name="Garcia E."/>
            <person name="Garrido N."/>
            <person name="Medina M.J."/>
            <person name="Villalon P."/>
            <person name="Ramirez-Arocha A.C."/>
            <person name="Jimenez P."/>
            <person name="Cuesta I."/>
            <person name="Valdezate S."/>
        </authorList>
    </citation>
    <scope>NUCLEOTIDE SEQUENCE [LARGE SCALE GENOMIC DNA]</scope>
    <source>
        <strain evidence="1 2">CNM20110626</strain>
    </source>
</reference>
<dbReference type="Proteomes" id="UP000471166">
    <property type="component" value="Unassembled WGS sequence"/>
</dbReference>
<gene>
    <name evidence="1" type="ORF">GV791_29735</name>
</gene>
<dbReference type="AlphaFoldDB" id="A0A2L2JN44"/>
<dbReference type="GeneID" id="57068198"/>
<evidence type="ECO:0000313" key="2">
    <source>
        <dbReference type="Proteomes" id="UP000471166"/>
    </source>
</evidence>
<evidence type="ECO:0000313" key="1">
    <source>
        <dbReference type="EMBL" id="NEW36710.1"/>
    </source>
</evidence>
<organism evidence="1 2">
    <name type="scientific">Nocardia cyriacigeorgica</name>
    <dbReference type="NCBI Taxonomy" id="135487"/>
    <lineage>
        <taxon>Bacteria</taxon>
        <taxon>Bacillati</taxon>
        <taxon>Actinomycetota</taxon>
        <taxon>Actinomycetes</taxon>
        <taxon>Mycobacteriales</taxon>
        <taxon>Nocardiaceae</taxon>
        <taxon>Nocardia</taxon>
    </lineage>
</organism>
<name>A0A2L2JN44_9NOCA</name>
<dbReference type="RefSeq" id="WP_104361093.1">
    <property type="nucleotide sequence ID" value="NZ_CP026746.1"/>
</dbReference>
<proteinExistence type="predicted"/>
<sequence length="213" mass="23188">MSYDHILLPSGAATTPAEVDAYLTAQQGQPESAIVAAIAAEVNRRNDELPDEDTFLSSAPVGGAATGTVLQISSPYDAIGFVRELLFQLATPQNYAVYDPQLTWLIDPSGHVPVQVSHGGAGEFPYLTKALAERWVAELAAPNPYLVVSRGEQDYIQTYHQEPEYILEFRDGSPKKHFAATLDDASRVSALIWAWATGDRSALDDVAWTKLKL</sequence>
<accession>A0A2L2JN44</accession>
<dbReference type="EMBL" id="JAAGVB010000094">
    <property type="protein sequence ID" value="NEW36710.1"/>
    <property type="molecule type" value="Genomic_DNA"/>
</dbReference>
<comment type="caution">
    <text evidence="1">The sequence shown here is derived from an EMBL/GenBank/DDBJ whole genome shotgun (WGS) entry which is preliminary data.</text>
</comment>